<dbReference type="OrthoDB" id="19711at2759"/>
<dbReference type="SMART" id="SM00320">
    <property type="entry name" value="WD40"/>
    <property type="match status" value="7"/>
</dbReference>
<feature type="region of interest" description="Disordered" evidence="4">
    <location>
        <begin position="218"/>
        <end position="242"/>
    </location>
</feature>
<dbReference type="Proteomes" id="UP000807025">
    <property type="component" value="Unassembled WGS sequence"/>
</dbReference>
<feature type="compositionally biased region" description="Low complexity" evidence="4">
    <location>
        <begin position="1"/>
        <end position="18"/>
    </location>
</feature>
<dbReference type="PRINTS" id="PR00320">
    <property type="entry name" value="GPROTEINBRPT"/>
</dbReference>
<comment type="caution">
    <text evidence="6">The sequence shown here is derived from an EMBL/GenBank/DDBJ whole genome shotgun (WGS) entry which is preliminary data.</text>
</comment>
<dbReference type="InterPro" id="IPR036047">
    <property type="entry name" value="F-box-like_dom_sf"/>
</dbReference>
<evidence type="ECO:0000256" key="1">
    <source>
        <dbReference type="ARBA" id="ARBA00022574"/>
    </source>
</evidence>
<feature type="repeat" description="WD" evidence="3">
    <location>
        <begin position="709"/>
        <end position="748"/>
    </location>
</feature>
<proteinExistence type="predicted"/>
<dbReference type="InterPro" id="IPR001680">
    <property type="entry name" value="WD40_rpt"/>
</dbReference>
<dbReference type="SUPFAM" id="SSF50978">
    <property type="entry name" value="WD40 repeat-like"/>
    <property type="match status" value="1"/>
</dbReference>
<dbReference type="PROSITE" id="PS00678">
    <property type="entry name" value="WD_REPEATS_1"/>
    <property type="match status" value="2"/>
</dbReference>
<organism evidence="6 7">
    <name type="scientific">Pleurotus eryngii</name>
    <name type="common">Boletus of the steppes</name>
    <dbReference type="NCBI Taxonomy" id="5323"/>
    <lineage>
        <taxon>Eukaryota</taxon>
        <taxon>Fungi</taxon>
        <taxon>Dikarya</taxon>
        <taxon>Basidiomycota</taxon>
        <taxon>Agaricomycotina</taxon>
        <taxon>Agaricomycetes</taxon>
        <taxon>Agaricomycetidae</taxon>
        <taxon>Agaricales</taxon>
        <taxon>Pleurotineae</taxon>
        <taxon>Pleurotaceae</taxon>
        <taxon>Pleurotus</taxon>
    </lineage>
</organism>
<dbReference type="PANTHER" id="PTHR19848:SF8">
    <property type="entry name" value="F-BOX AND WD REPEAT DOMAIN CONTAINING 7"/>
    <property type="match status" value="1"/>
</dbReference>
<feature type="compositionally biased region" description="Polar residues" evidence="4">
    <location>
        <begin position="485"/>
        <end position="499"/>
    </location>
</feature>
<keyword evidence="7" id="KW-1185">Reference proteome</keyword>
<dbReference type="Pfam" id="PF12937">
    <property type="entry name" value="F-box-like"/>
    <property type="match status" value="1"/>
</dbReference>
<dbReference type="Gene3D" id="1.20.1280.50">
    <property type="match status" value="1"/>
</dbReference>
<evidence type="ECO:0000259" key="5">
    <source>
        <dbReference type="Pfam" id="PF12937"/>
    </source>
</evidence>
<dbReference type="PROSITE" id="PS50294">
    <property type="entry name" value="WD_REPEATS_REGION"/>
    <property type="match status" value="4"/>
</dbReference>
<gene>
    <name evidence="6" type="ORF">BDN71DRAFT_1429471</name>
</gene>
<dbReference type="InterPro" id="IPR036322">
    <property type="entry name" value="WD40_repeat_dom_sf"/>
</dbReference>
<keyword evidence="2" id="KW-0677">Repeat</keyword>
<evidence type="ECO:0000313" key="6">
    <source>
        <dbReference type="EMBL" id="KAF9497532.1"/>
    </source>
</evidence>
<protein>
    <submittedName>
        <fullName evidence="6">WD40 repeat-like protein</fullName>
    </submittedName>
</protein>
<name>A0A9P5ZZQ7_PLEER</name>
<feature type="repeat" description="WD" evidence="3">
    <location>
        <begin position="783"/>
        <end position="806"/>
    </location>
</feature>
<dbReference type="Pfam" id="PF00400">
    <property type="entry name" value="WD40"/>
    <property type="match status" value="5"/>
</dbReference>
<reference evidence="6" key="1">
    <citation type="submission" date="2020-11" db="EMBL/GenBank/DDBJ databases">
        <authorList>
            <consortium name="DOE Joint Genome Institute"/>
            <person name="Ahrendt S."/>
            <person name="Riley R."/>
            <person name="Andreopoulos W."/>
            <person name="Labutti K."/>
            <person name="Pangilinan J."/>
            <person name="Ruiz-Duenas F.J."/>
            <person name="Barrasa J.M."/>
            <person name="Sanchez-Garcia M."/>
            <person name="Camarero S."/>
            <person name="Miyauchi S."/>
            <person name="Serrano A."/>
            <person name="Linde D."/>
            <person name="Babiker R."/>
            <person name="Drula E."/>
            <person name="Ayuso-Fernandez I."/>
            <person name="Pacheco R."/>
            <person name="Padilla G."/>
            <person name="Ferreira P."/>
            <person name="Barriuso J."/>
            <person name="Kellner H."/>
            <person name="Castanera R."/>
            <person name="Alfaro M."/>
            <person name="Ramirez L."/>
            <person name="Pisabarro A.G."/>
            <person name="Kuo A."/>
            <person name="Tritt A."/>
            <person name="Lipzen A."/>
            <person name="He G."/>
            <person name="Yan M."/>
            <person name="Ng V."/>
            <person name="Cullen D."/>
            <person name="Martin F."/>
            <person name="Rosso M.-N."/>
            <person name="Henrissat B."/>
            <person name="Hibbett D."/>
            <person name="Martinez A.T."/>
            <person name="Grigoriev I.V."/>
        </authorList>
    </citation>
    <scope>NUCLEOTIDE SEQUENCE</scope>
    <source>
        <strain evidence="6">ATCC 90797</strain>
    </source>
</reference>
<feature type="domain" description="F-box" evidence="5">
    <location>
        <begin position="320"/>
        <end position="393"/>
    </location>
</feature>
<dbReference type="SUPFAM" id="SSF81383">
    <property type="entry name" value="F-box domain"/>
    <property type="match status" value="1"/>
</dbReference>
<evidence type="ECO:0000313" key="7">
    <source>
        <dbReference type="Proteomes" id="UP000807025"/>
    </source>
</evidence>
<dbReference type="InterPro" id="IPR015943">
    <property type="entry name" value="WD40/YVTN_repeat-like_dom_sf"/>
</dbReference>
<evidence type="ECO:0000256" key="2">
    <source>
        <dbReference type="ARBA" id="ARBA00022737"/>
    </source>
</evidence>
<feature type="region of interest" description="Disordered" evidence="4">
    <location>
        <begin position="1"/>
        <end position="46"/>
    </location>
</feature>
<keyword evidence="1 3" id="KW-0853">WD repeat</keyword>
<evidence type="ECO:0000256" key="3">
    <source>
        <dbReference type="PROSITE-ProRule" id="PRU00221"/>
    </source>
</evidence>
<dbReference type="PROSITE" id="PS50082">
    <property type="entry name" value="WD_REPEATS_2"/>
    <property type="match status" value="5"/>
</dbReference>
<dbReference type="EMBL" id="MU154543">
    <property type="protein sequence ID" value="KAF9497532.1"/>
    <property type="molecule type" value="Genomic_DNA"/>
</dbReference>
<dbReference type="InterPro" id="IPR019775">
    <property type="entry name" value="WD40_repeat_CS"/>
</dbReference>
<feature type="repeat" description="WD" evidence="3">
    <location>
        <begin position="807"/>
        <end position="848"/>
    </location>
</feature>
<evidence type="ECO:0000256" key="4">
    <source>
        <dbReference type="SAM" id="MobiDB-lite"/>
    </source>
</evidence>
<accession>A0A9P5ZZQ7</accession>
<dbReference type="InterPro" id="IPR001810">
    <property type="entry name" value="F-box_dom"/>
</dbReference>
<feature type="compositionally biased region" description="Low complexity" evidence="4">
    <location>
        <begin position="231"/>
        <end position="241"/>
    </location>
</feature>
<dbReference type="AlphaFoldDB" id="A0A9P5ZZQ7"/>
<feature type="repeat" description="WD" evidence="3">
    <location>
        <begin position="669"/>
        <end position="708"/>
    </location>
</feature>
<feature type="repeat" description="WD" evidence="3">
    <location>
        <begin position="510"/>
        <end position="549"/>
    </location>
</feature>
<dbReference type="Gene3D" id="2.130.10.10">
    <property type="entry name" value="YVTN repeat-like/Quinoprotein amine dehydrogenase"/>
    <property type="match status" value="3"/>
</dbReference>
<sequence length="891" mass="97437">MASTSSPATPSRPAPTLTQGQRPSRVLPSFLASTTRPPHEPGSPIARSFLPFPAMADDELEVIDGELFAVPTVDTITRPSSPTPTDFSIISPDEYAHVNPDGPNSHQNGFLPQYQNSRYPYAYTYHYGQSRRSPWPFYSSPSLGSAFVGMGLTGRPEAPPPPQNQGSLRSIFPRIRDALSPARSPSPSVYPYGTTRPRFPHTSSGSIFTSSRANQSTFSTMRYTPSPGPSPSGVSPKPSAPYTLSKGKETLSKGKARLLACHKTLSSDSASGYSSYYHIDTNVDCVDYASLPPLDGEEGELVDEACYVDSRAVTGVDILALLPTELAIYILTLLAHTPSSLPPSTFTSTSRGAGNEGNDSSYGNLQSILACTQVSHTWKRLANDNAVWRSLFESMSGNGWSIDLSRAPTVAQSIRSPCHPGDPRVRSVLDALRVDGERLRRFPPSPCLSTFSRMNTVSPAAAPLLLRWRKLFQDRWELDRRWEGNQRTSSQHSGSSPIETPNHKPKVMNLSGHTDSVYCLEFDAHRIVTGSRDRTIKVWCVKTGKLLGTISGHSGSVLCLKFDLGAEVCGNQDNAGTRSTVEYKDGWQHGFMVSGSSDCSVCVWDLFVRPPPDKFGSYFPSPDVGGYGGRGVVDEAAEELMHGSIYVRSASGAPNDENAQVKAEVKVTLKGHTGGVLDIRINKDWIVSCSKDAMIKVWKRSTLEHYQTLSGHEGPVNAVGLQGERVVSASGDGKMILWDLQSGERVRTFEGHDRGLACIEFKVGMAAIIRQFPSPDHRSKDDYIVSGSNDCKIKVWRASTGECLRTLAGHELLVRALSFDPRNGRLVSASYDRTVRVWEVGTGKMVREFRTIHSSHIFDVKFDISRIVSTSHDQKIVVLDFSHDLDASLFS</sequence>
<feature type="region of interest" description="Disordered" evidence="4">
    <location>
        <begin position="483"/>
        <end position="506"/>
    </location>
</feature>
<dbReference type="CDD" id="cd00200">
    <property type="entry name" value="WD40"/>
    <property type="match status" value="1"/>
</dbReference>
<dbReference type="InterPro" id="IPR020472">
    <property type="entry name" value="WD40_PAC1"/>
</dbReference>
<dbReference type="PANTHER" id="PTHR19848">
    <property type="entry name" value="WD40 REPEAT PROTEIN"/>
    <property type="match status" value="1"/>
</dbReference>